<feature type="chain" id="PRO_5012461449" evidence="1">
    <location>
        <begin position="21"/>
        <end position="218"/>
    </location>
</feature>
<evidence type="ECO:0000313" key="3">
    <source>
        <dbReference type="Proteomes" id="UP000192582"/>
    </source>
</evidence>
<dbReference type="OrthoDB" id="65354at2"/>
<dbReference type="EMBL" id="FWWU01000006">
    <property type="protein sequence ID" value="SMB82690.1"/>
    <property type="molecule type" value="Genomic_DNA"/>
</dbReference>
<protein>
    <submittedName>
        <fullName evidence="2">Uncharacterized protein</fullName>
    </submittedName>
</protein>
<evidence type="ECO:0000313" key="2">
    <source>
        <dbReference type="EMBL" id="SMB82690.1"/>
    </source>
</evidence>
<sequence length="218" mass="23522">MNLLFRTISLFTLLLCTASAQTPQTTLTLNGQSVSLSTVTVSGKAYVSLDQLRAALNAAGGANALGSQEGCRGQWLFNGIWRMKVTDVTALRDDSRGGHPGWGVTVEFRNGTKEALSLYHTGLEKGTSLALTTGDTWARADSSAWADMLFKKVPQGAGSVFQYRFWAPDSTDKKAAPPQPDKLVITVDPGQLKNHNLVGKVSYTTPNPSFRVNLRCSK</sequence>
<feature type="signal peptide" evidence="1">
    <location>
        <begin position="1"/>
        <end position="20"/>
    </location>
</feature>
<gene>
    <name evidence="2" type="ORF">SAMN00790413_04108</name>
</gene>
<dbReference type="RefSeq" id="WP_084046254.1">
    <property type="nucleotide sequence ID" value="NZ_FWWU01000006.1"/>
</dbReference>
<dbReference type="Proteomes" id="UP000192582">
    <property type="component" value="Unassembled WGS sequence"/>
</dbReference>
<organism evidence="2 3">
    <name type="scientific">Deinococcus hopiensis KR-140</name>
    <dbReference type="NCBI Taxonomy" id="695939"/>
    <lineage>
        <taxon>Bacteria</taxon>
        <taxon>Thermotogati</taxon>
        <taxon>Deinococcota</taxon>
        <taxon>Deinococci</taxon>
        <taxon>Deinococcales</taxon>
        <taxon>Deinococcaceae</taxon>
        <taxon>Deinococcus</taxon>
    </lineage>
</organism>
<accession>A0A1W1UNN7</accession>
<proteinExistence type="predicted"/>
<name>A0A1W1UNN7_9DEIO</name>
<keyword evidence="3" id="KW-1185">Reference proteome</keyword>
<keyword evidence="1" id="KW-0732">Signal</keyword>
<reference evidence="2 3" key="1">
    <citation type="submission" date="2017-04" db="EMBL/GenBank/DDBJ databases">
        <authorList>
            <person name="Afonso C.L."/>
            <person name="Miller P.J."/>
            <person name="Scott M.A."/>
            <person name="Spackman E."/>
            <person name="Goraichik I."/>
            <person name="Dimitrov K.M."/>
            <person name="Suarez D.L."/>
            <person name="Swayne D.E."/>
        </authorList>
    </citation>
    <scope>NUCLEOTIDE SEQUENCE [LARGE SCALE GENOMIC DNA]</scope>
    <source>
        <strain evidence="2 3">KR-140</strain>
    </source>
</reference>
<evidence type="ECO:0000256" key="1">
    <source>
        <dbReference type="SAM" id="SignalP"/>
    </source>
</evidence>
<dbReference type="AlphaFoldDB" id="A0A1W1UNN7"/>